<protein>
    <submittedName>
        <fullName evidence="1">Uncharacterized protein</fullName>
    </submittedName>
</protein>
<dbReference type="RefSeq" id="WP_267568694.1">
    <property type="nucleotide sequence ID" value="NZ_JAPNTZ010000018.1"/>
</dbReference>
<dbReference type="Proteomes" id="UP001151002">
    <property type="component" value="Unassembled WGS sequence"/>
</dbReference>
<name>A0ABT4BC90_9ACTN</name>
<dbReference type="EMBL" id="JAPNTZ010000018">
    <property type="protein sequence ID" value="MCY1144141.1"/>
    <property type="molecule type" value="Genomic_DNA"/>
</dbReference>
<organism evidence="1 2">
    <name type="scientific">Paractinoplanes pyxinae</name>
    <dbReference type="NCBI Taxonomy" id="2997416"/>
    <lineage>
        <taxon>Bacteria</taxon>
        <taxon>Bacillati</taxon>
        <taxon>Actinomycetota</taxon>
        <taxon>Actinomycetes</taxon>
        <taxon>Micromonosporales</taxon>
        <taxon>Micromonosporaceae</taxon>
        <taxon>Paractinoplanes</taxon>
    </lineage>
</organism>
<gene>
    <name evidence="1" type="ORF">OWR29_39620</name>
</gene>
<accession>A0ABT4BC90</accession>
<keyword evidence="2" id="KW-1185">Reference proteome</keyword>
<proteinExistence type="predicted"/>
<comment type="caution">
    <text evidence="1">The sequence shown here is derived from an EMBL/GenBank/DDBJ whole genome shotgun (WGS) entry which is preliminary data.</text>
</comment>
<sequence>MPSFQQKQQQPGLMQCALIGMSVRRNTAAVRHVAGLVDRLPPRALGGK</sequence>
<reference evidence="1" key="1">
    <citation type="submission" date="2022-11" db="EMBL/GenBank/DDBJ databases">
        <authorList>
            <person name="Somphong A."/>
            <person name="Phongsopitanun W."/>
        </authorList>
    </citation>
    <scope>NUCLEOTIDE SEQUENCE</scope>
    <source>
        <strain evidence="1">Pm04-4</strain>
    </source>
</reference>
<evidence type="ECO:0000313" key="1">
    <source>
        <dbReference type="EMBL" id="MCY1144141.1"/>
    </source>
</evidence>
<evidence type="ECO:0000313" key="2">
    <source>
        <dbReference type="Proteomes" id="UP001151002"/>
    </source>
</evidence>